<dbReference type="Pfam" id="PF01545">
    <property type="entry name" value="Cation_efflux"/>
    <property type="match status" value="1"/>
</dbReference>
<dbReference type="InterPro" id="IPR027469">
    <property type="entry name" value="Cation_efflux_TMD_sf"/>
</dbReference>
<dbReference type="EMBL" id="EU882844">
    <property type="protein sequence ID" value="ASN76800.1"/>
    <property type="molecule type" value="Genomic_DNA"/>
</dbReference>
<dbReference type="InterPro" id="IPR036837">
    <property type="entry name" value="Cation_efflux_CTD_sf"/>
</dbReference>
<keyword evidence="8 9" id="KW-0472">Membrane</keyword>
<dbReference type="SUPFAM" id="SSF160240">
    <property type="entry name" value="Cation efflux protein cytoplasmic domain-like"/>
    <property type="match status" value="1"/>
</dbReference>
<evidence type="ECO:0000256" key="4">
    <source>
        <dbReference type="ARBA" id="ARBA00022496"/>
    </source>
</evidence>
<dbReference type="Gene3D" id="3.30.70.1350">
    <property type="entry name" value="Cation efflux protein, cytoplasmic domain"/>
    <property type="match status" value="1"/>
</dbReference>
<evidence type="ECO:0000256" key="6">
    <source>
        <dbReference type="ARBA" id="ARBA00022906"/>
    </source>
</evidence>
<reference evidence="12" key="1">
    <citation type="submission" date="2008-07" db="EMBL/GenBank/DDBJ databases">
        <title>Analysis of genes from marine vibrio MV-1 putatively involved in magnetosome formation.</title>
        <authorList>
            <person name="Trubitsyn D."/>
            <person name="French C."/>
            <person name="Staniland S."/>
            <person name="Ward B."/>
        </authorList>
    </citation>
    <scope>NUCLEOTIDE SEQUENCE</scope>
    <source>
        <strain evidence="12">MV-1</strain>
    </source>
</reference>
<evidence type="ECO:0000256" key="2">
    <source>
        <dbReference type="ARBA" id="ARBA00010212"/>
    </source>
</evidence>
<dbReference type="NCBIfam" id="NF033616">
    <property type="entry name" value="CDF_MamB"/>
    <property type="match status" value="1"/>
</dbReference>
<organism evidence="12">
    <name type="scientific">Vibrio sp. MV-1</name>
    <dbReference type="NCBI Taxonomy" id="632142"/>
    <lineage>
        <taxon>Bacteria</taxon>
        <taxon>Pseudomonadati</taxon>
        <taxon>Pseudomonadota</taxon>
        <taxon>Gammaproteobacteria</taxon>
        <taxon>Vibrionales</taxon>
        <taxon>Vibrionaceae</taxon>
        <taxon>Vibrio</taxon>
    </lineage>
</organism>
<evidence type="ECO:0000256" key="3">
    <source>
        <dbReference type="ARBA" id="ARBA00022448"/>
    </source>
</evidence>
<evidence type="ECO:0000313" key="12">
    <source>
        <dbReference type="EMBL" id="ASN76800.1"/>
    </source>
</evidence>
<dbReference type="NCBIfam" id="TIGR01297">
    <property type="entry name" value="CDF"/>
    <property type="match status" value="1"/>
</dbReference>
<feature type="domain" description="Cation efflux protein cytoplasmic" evidence="11">
    <location>
        <begin position="214"/>
        <end position="284"/>
    </location>
</feature>
<evidence type="ECO:0000256" key="7">
    <source>
        <dbReference type="ARBA" id="ARBA00022989"/>
    </source>
</evidence>
<keyword evidence="4" id="KW-0408">Iron</keyword>
<dbReference type="InterPro" id="IPR002524">
    <property type="entry name" value="Cation_efflux"/>
</dbReference>
<dbReference type="GO" id="GO:0016020">
    <property type="term" value="C:membrane"/>
    <property type="evidence" value="ECO:0007669"/>
    <property type="project" value="UniProtKB-SubCell"/>
</dbReference>
<evidence type="ECO:0000256" key="1">
    <source>
        <dbReference type="ARBA" id="ARBA00004141"/>
    </source>
</evidence>
<evidence type="ECO:0000259" key="10">
    <source>
        <dbReference type="Pfam" id="PF01545"/>
    </source>
</evidence>
<dbReference type="GO" id="GO:0008324">
    <property type="term" value="F:monoatomic cation transmembrane transporter activity"/>
    <property type="evidence" value="ECO:0007669"/>
    <property type="project" value="InterPro"/>
</dbReference>
<keyword evidence="7 9" id="KW-1133">Transmembrane helix</keyword>
<dbReference type="SUPFAM" id="SSF161111">
    <property type="entry name" value="Cation efflux protein transmembrane domain-like"/>
    <property type="match status" value="1"/>
</dbReference>
<evidence type="ECO:0000256" key="5">
    <source>
        <dbReference type="ARBA" id="ARBA00022692"/>
    </source>
</evidence>
<feature type="domain" description="Cation efflux protein transmembrane" evidence="10">
    <location>
        <begin position="15"/>
        <end position="207"/>
    </location>
</feature>
<evidence type="ECO:0000256" key="9">
    <source>
        <dbReference type="SAM" id="Phobius"/>
    </source>
</evidence>
<sequence length="309" mass="33380">MKSERCKICRDEVIWWAIAVNIAQTSFKGILGLMSGSAALVADSIHSGADVIASIVTMASVKISKKVSNENYPYGFGNVQFISSSVVGLILIFGALYLMYEAVIKLVIGDITPPSGVAIFGAVVSILTNELMYRYQNCVGLENNSPAIIANAWDNRSDALSSVGVLIGITIAVLGFPIADVLAAMIVSVMVARIGVELNIDAVNGLMDTSVETDLLTDVYTIAIETPKVDEVQYLRGRNVGEDIYLDIGICVNGKLKVYESDLIVAAVKKRIFEEIEHTSDIQVTVVPHEMQQSTLGKVKSKLLPTWFS</sequence>
<evidence type="ECO:0000259" key="11">
    <source>
        <dbReference type="Pfam" id="PF16916"/>
    </source>
</evidence>
<comment type="subcellular location">
    <subcellularLocation>
        <location evidence="1">Membrane</location>
        <topology evidence="1">Multi-pass membrane protein</topology>
    </subcellularLocation>
</comment>
<dbReference type="GO" id="GO:0006829">
    <property type="term" value="P:zinc ion transport"/>
    <property type="evidence" value="ECO:0007669"/>
    <property type="project" value="UniProtKB-KW"/>
</dbReference>
<dbReference type="Pfam" id="PF16916">
    <property type="entry name" value="ZT_dimer"/>
    <property type="match status" value="1"/>
</dbReference>
<keyword evidence="4" id="KW-0410">Iron transport</keyword>
<dbReference type="FunFam" id="1.20.1510.10:FF:000006">
    <property type="entry name" value="Divalent cation efflux transporter"/>
    <property type="match status" value="1"/>
</dbReference>
<dbReference type="InterPro" id="IPR050291">
    <property type="entry name" value="CDF_Transporter"/>
</dbReference>
<keyword evidence="6" id="KW-0862">Zinc</keyword>
<feature type="transmembrane region" description="Helical" evidence="9">
    <location>
        <begin position="81"/>
        <end position="100"/>
    </location>
</feature>
<comment type="similarity">
    <text evidence="2">Belongs to the cation diffusion facilitator (CDF) transporter (TC 2.A.4) family. FieF subfamily.</text>
</comment>
<feature type="transmembrane region" description="Helical" evidence="9">
    <location>
        <begin position="107"/>
        <end position="127"/>
    </location>
</feature>
<dbReference type="PANTHER" id="PTHR43840:SF15">
    <property type="entry name" value="MITOCHONDRIAL METAL TRANSPORTER 1-RELATED"/>
    <property type="match status" value="1"/>
</dbReference>
<keyword evidence="6" id="KW-0864">Zinc transport</keyword>
<dbReference type="InterPro" id="IPR053436">
    <property type="entry name" value="Magnetosome_CDF_Transporter"/>
</dbReference>
<keyword evidence="5 9" id="KW-0812">Transmembrane</keyword>
<dbReference type="Gene3D" id="1.20.1510.10">
    <property type="entry name" value="Cation efflux protein transmembrane domain"/>
    <property type="match status" value="1"/>
</dbReference>
<keyword evidence="3" id="KW-0813">Transport</keyword>
<dbReference type="InterPro" id="IPR027470">
    <property type="entry name" value="Cation_efflux_CTD"/>
</dbReference>
<dbReference type="PANTHER" id="PTHR43840">
    <property type="entry name" value="MITOCHONDRIAL METAL TRANSPORTER 1-RELATED"/>
    <property type="match status" value="1"/>
</dbReference>
<dbReference type="GO" id="GO:0006826">
    <property type="term" value="P:iron ion transport"/>
    <property type="evidence" value="ECO:0007669"/>
    <property type="project" value="UniProtKB-KW"/>
</dbReference>
<dbReference type="InterPro" id="IPR058533">
    <property type="entry name" value="Cation_efflux_TM"/>
</dbReference>
<protein>
    <submittedName>
        <fullName evidence="12">MamB</fullName>
    </submittedName>
</protein>
<dbReference type="AlphaFoldDB" id="A0A221SKV7"/>
<feature type="transmembrane region" description="Helical" evidence="9">
    <location>
        <begin position="163"/>
        <end position="191"/>
    </location>
</feature>
<accession>A0A221SKV7</accession>
<evidence type="ECO:0000256" key="8">
    <source>
        <dbReference type="ARBA" id="ARBA00023136"/>
    </source>
</evidence>
<keyword evidence="6" id="KW-0406">Ion transport</keyword>
<name>A0A221SKV7_9VIBR</name>
<proteinExistence type="inferred from homology"/>
<gene>
    <name evidence="12" type="primary">mamB</name>
</gene>